<name>A0A1T3P5F1_9ACTN</name>
<dbReference type="Pfam" id="PF01541">
    <property type="entry name" value="GIY-YIG"/>
    <property type="match status" value="1"/>
</dbReference>
<feature type="domain" description="GIY-YIG" evidence="1">
    <location>
        <begin position="6"/>
        <end position="77"/>
    </location>
</feature>
<dbReference type="PROSITE" id="PS50164">
    <property type="entry name" value="GIY_YIG"/>
    <property type="match status" value="1"/>
</dbReference>
<comment type="caution">
    <text evidence="2">The sequence shown here is derived from an EMBL/GenBank/DDBJ whole genome shotgun (WGS) entry which is preliminary data.</text>
</comment>
<dbReference type="Gene3D" id="3.40.1440.10">
    <property type="entry name" value="GIY-YIG endonuclease"/>
    <property type="match status" value="1"/>
</dbReference>
<dbReference type="Proteomes" id="UP000190037">
    <property type="component" value="Unassembled WGS sequence"/>
</dbReference>
<dbReference type="OrthoDB" id="4336423at2"/>
<dbReference type="AlphaFoldDB" id="A0A1T3P5F1"/>
<protein>
    <recommendedName>
        <fullName evidence="1">GIY-YIG domain-containing protein</fullName>
    </recommendedName>
</protein>
<dbReference type="InterPro" id="IPR000305">
    <property type="entry name" value="GIY-YIG_endonuc"/>
</dbReference>
<reference evidence="2 3" key="1">
    <citation type="submission" date="2017-03" db="EMBL/GenBank/DDBJ databases">
        <title>Draft genome sequence of Streptomyces scabrisporus NF3, endophyte isolated from Amphipterygium adstringens.</title>
        <authorList>
            <person name="Vazquez M."/>
            <person name="Ceapa C.D."/>
            <person name="Rodriguez Luna D."/>
            <person name="Sanchez Esquivel S."/>
        </authorList>
    </citation>
    <scope>NUCLEOTIDE SEQUENCE [LARGE SCALE GENOMIC DNA]</scope>
    <source>
        <strain evidence="2 3">NF3</strain>
    </source>
</reference>
<dbReference type="RefSeq" id="WP_078978484.1">
    <property type="nucleotide sequence ID" value="NZ_MWQN01000001.1"/>
</dbReference>
<dbReference type="SUPFAM" id="SSF82771">
    <property type="entry name" value="GIY-YIG endonuclease"/>
    <property type="match status" value="1"/>
</dbReference>
<accession>A0A1T3P5F1</accession>
<sequence>MAVHKGRTAVYRFFDAGDALIYVGIATNPRRRWADHTSQSPWWGQVVTREVEWFDTRDEAESAEALTIAHDRPRWNVAPGVLGAEVARPPRRSTWTPSTHFTSRRADYHLAEQALTAARTRLEEVILEEMRAGVSATKIAPLTPWTYESLRTLAREHRVPRLRQPRVQSLRSSLGRAS</sequence>
<dbReference type="InterPro" id="IPR035901">
    <property type="entry name" value="GIY-YIG_endonuc_sf"/>
</dbReference>
<organism evidence="2 3">
    <name type="scientific">Embleya scabrispora</name>
    <dbReference type="NCBI Taxonomy" id="159449"/>
    <lineage>
        <taxon>Bacteria</taxon>
        <taxon>Bacillati</taxon>
        <taxon>Actinomycetota</taxon>
        <taxon>Actinomycetes</taxon>
        <taxon>Kitasatosporales</taxon>
        <taxon>Streptomycetaceae</taxon>
        <taxon>Embleya</taxon>
    </lineage>
</organism>
<evidence type="ECO:0000313" key="2">
    <source>
        <dbReference type="EMBL" id="OPC84191.1"/>
    </source>
</evidence>
<keyword evidence="3" id="KW-1185">Reference proteome</keyword>
<evidence type="ECO:0000313" key="3">
    <source>
        <dbReference type="Proteomes" id="UP000190037"/>
    </source>
</evidence>
<dbReference type="EMBL" id="MWQN01000001">
    <property type="protein sequence ID" value="OPC84191.1"/>
    <property type="molecule type" value="Genomic_DNA"/>
</dbReference>
<evidence type="ECO:0000259" key="1">
    <source>
        <dbReference type="PROSITE" id="PS50164"/>
    </source>
</evidence>
<gene>
    <name evidence="2" type="ORF">B4N89_27605</name>
</gene>
<dbReference type="STRING" id="159449.B4N89_27605"/>
<proteinExistence type="predicted"/>